<dbReference type="Pfam" id="PF17159">
    <property type="entry name" value="MASE3"/>
    <property type="match status" value="1"/>
</dbReference>
<dbReference type="InterPro" id="IPR001633">
    <property type="entry name" value="EAL_dom"/>
</dbReference>
<dbReference type="EMBL" id="POUW01000002">
    <property type="protein sequence ID" value="PNG06972.1"/>
    <property type="molecule type" value="Genomic_DNA"/>
</dbReference>
<feature type="transmembrane region" description="Helical" evidence="1">
    <location>
        <begin position="190"/>
        <end position="208"/>
    </location>
</feature>
<dbReference type="InterPro" id="IPR043128">
    <property type="entry name" value="Rev_trsase/Diguanyl_cyclase"/>
</dbReference>
<dbReference type="InterPro" id="IPR029787">
    <property type="entry name" value="Nucleotide_cyclase"/>
</dbReference>
<feature type="domain" description="GGDEF" evidence="3">
    <location>
        <begin position="325"/>
        <end position="458"/>
    </location>
</feature>
<evidence type="ECO:0000256" key="1">
    <source>
        <dbReference type="SAM" id="Phobius"/>
    </source>
</evidence>
<feature type="transmembrane region" description="Helical" evidence="1">
    <location>
        <begin position="120"/>
        <end position="139"/>
    </location>
</feature>
<dbReference type="PANTHER" id="PTHR44757">
    <property type="entry name" value="DIGUANYLATE CYCLASE DGCP"/>
    <property type="match status" value="1"/>
</dbReference>
<dbReference type="CDD" id="cd01949">
    <property type="entry name" value="GGDEF"/>
    <property type="match status" value="1"/>
</dbReference>
<evidence type="ECO:0000259" key="3">
    <source>
        <dbReference type="PROSITE" id="PS50887"/>
    </source>
</evidence>
<feature type="transmembrane region" description="Helical" evidence="1">
    <location>
        <begin position="48"/>
        <end position="73"/>
    </location>
</feature>
<dbReference type="SUPFAM" id="SSF141868">
    <property type="entry name" value="EAL domain-like"/>
    <property type="match status" value="1"/>
</dbReference>
<dbReference type="InterPro" id="IPR000160">
    <property type="entry name" value="GGDEF_dom"/>
</dbReference>
<dbReference type="AlphaFoldDB" id="A0A2N8SWV6"/>
<dbReference type="NCBIfam" id="TIGR00254">
    <property type="entry name" value="GGDEF"/>
    <property type="match status" value="1"/>
</dbReference>
<dbReference type="InterPro" id="IPR052155">
    <property type="entry name" value="Biofilm_reg_signaling"/>
</dbReference>
<dbReference type="PROSITE" id="PS50883">
    <property type="entry name" value="EAL"/>
    <property type="match status" value="1"/>
</dbReference>
<reference evidence="4 5" key="1">
    <citation type="submission" date="2018-01" db="EMBL/GenBank/DDBJ databases">
        <title>Denitrification phenotypes of diverse strains of Pseudomonas stutzeri.</title>
        <authorList>
            <person name="Milligan D.A."/>
            <person name="Bergaust L."/>
            <person name="Bakken L.R."/>
            <person name="Frostegard A."/>
        </authorList>
    </citation>
    <scope>NUCLEOTIDE SEQUENCE [LARGE SCALE GENOMIC DNA]</scope>
    <source>
        <strain evidence="4 5">28a3</strain>
    </source>
</reference>
<gene>
    <name evidence="4" type="ORF">CXL00_08685</name>
</gene>
<keyword evidence="1" id="KW-1133">Transmembrane helix</keyword>
<dbReference type="InterPro" id="IPR035919">
    <property type="entry name" value="EAL_sf"/>
</dbReference>
<keyword evidence="1" id="KW-0812">Transmembrane</keyword>
<dbReference type="RefSeq" id="WP_102846480.1">
    <property type="nucleotide sequence ID" value="NZ_JAMOIG010000001.1"/>
</dbReference>
<dbReference type="Pfam" id="PF00563">
    <property type="entry name" value="EAL"/>
    <property type="match status" value="1"/>
</dbReference>
<dbReference type="Gene3D" id="3.30.70.270">
    <property type="match status" value="1"/>
</dbReference>
<keyword evidence="1" id="KW-0472">Membrane</keyword>
<accession>A0A2N8SWV6</accession>
<evidence type="ECO:0000313" key="4">
    <source>
        <dbReference type="EMBL" id="PNG06972.1"/>
    </source>
</evidence>
<organism evidence="4 5">
    <name type="scientific">Stutzerimonas stutzeri</name>
    <name type="common">Pseudomonas stutzeri</name>
    <dbReference type="NCBI Taxonomy" id="316"/>
    <lineage>
        <taxon>Bacteria</taxon>
        <taxon>Pseudomonadati</taxon>
        <taxon>Pseudomonadota</taxon>
        <taxon>Gammaproteobacteria</taxon>
        <taxon>Pseudomonadales</taxon>
        <taxon>Pseudomonadaceae</taxon>
        <taxon>Stutzerimonas</taxon>
    </lineage>
</organism>
<dbReference type="SUPFAM" id="SSF55073">
    <property type="entry name" value="Nucleotide cyclase"/>
    <property type="match status" value="1"/>
</dbReference>
<evidence type="ECO:0000313" key="5">
    <source>
        <dbReference type="Proteomes" id="UP000235897"/>
    </source>
</evidence>
<dbReference type="OrthoDB" id="9804951at2"/>
<dbReference type="PROSITE" id="PS50887">
    <property type="entry name" value="GGDEF"/>
    <property type="match status" value="1"/>
</dbReference>
<protein>
    <submittedName>
        <fullName evidence="4">GGDEF-domain containing protein</fullName>
    </submittedName>
</protein>
<proteinExistence type="predicted"/>
<feature type="transmembrane region" description="Helical" evidence="1">
    <location>
        <begin position="85"/>
        <end position="104"/>
    </location>
</feature>
<dbReference type="Proteomes" id="UP000235897">
    <property type="component" value="Unassembled WGS sequence"/>
</dbReference>
<dbReference type="PANTHER" id="PTHR44757:SF2">
    <property type="entry name" value="BIOFILM ARCHITECTURE MAINTENANCE PROTEIN MBAA"/>
    <property type="match status" value="1"/>
</dbReference>
<feature type="transmembrane region" description="Helical" evidence="1">
    <location>
        <begin position="220"/>
        <end position="240"/>
    </location>
</feature>
<dbReference type="Pfam" id="PF00990">
    <property type="entry name" value="GGDEF"/>
    <property type="match status" value="1"/>
</dbReference>
<feature type="domain" description="EAL" evidence="2">
    <location>
        <begin position="467"/>
        <end position="720"/>
    </location>
</feature>
<feature type="transmembrane region" description="Helical" evidence="1">
    <location>
        <begin position="16"/>
        <end position="36"/>
    </location>
</feature>
<dbReference type="SMART" id="SM00052">
    <property type="entry name" value="EAL"/>
    <property type="match status" value="1"/>
</dbReference>
<comment type="caution">
    <text evidence="4">The sequence shown here is derived from an EMBL/GenBank/DDBJ whole genome shotgun (WGS) entry which is preliminary data.</text>
</comment>
<dbReference type="CDD" id="cd01948">
    <property type="entry name" value="EAL"/>
    <property type="match status" value="1"/>
</dbReference>
<feature type="transmembrane region" description="Helical" evidence="1">
    <location>
        <begin position="151"/>
        <end position="170"/>
    </location>
</feature>
<dbReference type="SMART" id="SM00267">
    <property type="entry name" value="GGDEF"/>
    <property type="match status" value="1"/>
</dbReference>
<evidence type="ECO:0000259" key="2">
    <source>
        <dbReference type="PROSITE" id="PS50883"/>
    </source>
</evidence>
<sequence>MPLLPSHPSRANSHRLPLVWMLVAALTGLLVLVYLLSNLADFNGSPVWFPLPLHIVAETFSIAVAALVFAVAWHAQQPRPLSNPWLACAFLAIALLDVAHMLSYKGMPPVVTPASPEKAIAFWLVSRLVLALTLLAVAWRVCHRLGALPRPVLLFSTLGLVALVVYLQLFQPQLWPRTFIEGQGLTRFKILAEWLIIALLVLAAWPFWRARERDETGYFDGMLAATLVSILAELCFTAYANVNSFYSLLGHAYKIISYGFIYQVVFVSSVRAPYERLEIEMTERVAAQKRADYIAHFDGLTGLPNLSLLEDRTRQALAAALKLKGAVAVLYVDLDHFKMVNDSFGRAFGDQVLCTMATRLQQALPDGAVLARGGGDEFVVLLADLADAEAASAVIQFVLDTLAEPCVIQRQEVVMSTSIGVAVGPGDGMDFPCLLRNAEMAMYKAKEAGRRTWCYYNAALDAEMRGRLYLINGLRVAIERDELFLDYQLQVDLVSGEVVGAEALVRWQHPQWGLVAPGQFIPAAEQSGLIVDIGQWIILEACRQAARWRAEGLCIPRVAVNVAAIQLHQGTLVRTVSSALEQTGLPPSALELELTESSLIENTEQVMITLARLKALGVTLAIDDFGTGYSCLAYLRRLSVDTLKIDRSFVNDLLTDDGHAIVAAIIHMADSLGLSTLAEGVEDEGTAAELRRLGCRQAQGFFYARPARARALPAIFAALSHESSTAGW</sequence>
<dbReference type="InterPro" id="IPR033425">
    <property type="entry name" value="MASE3"/>
</dbReference>
<dbReference type="Gene3D" id="3.20.20.450">
    <property type="entry name" value="EAL domain"/>
    <property type="match status" value="1"/>
</dbReference>
<name>A0A2N8SWV6_STUST</name>